<keyword evidence="2" id="KW-1185">Reference proteome</keyword>
<organism evidence="1 2">
    <name type="scientific">Hyphopichia burtonii NRRL Y-1933</name>
    <dbReference type="NCBI Taxonomy" id="984485"/>
    <lineage>
        <taxon>Eukaryota</taxon>
        <taxon>Fungi</taxon>
        <taxon>Dikarya</taxon>
        <taxon>Ascomycota</taxon>
        <taxon>Saccharomycotina</taxon>
        <taxon>Pichiomycetes</taxon>
        <taxon>Debaryomycetaceae</taxon>
        <taxon>Hyphopichia</taxon>
    </lineage>
</organism>
<evidence type="ECO:0000313" key="1">
    <source>
        <dbReference type="EMBL" id="ODV65163.1"/>
    </source>
</evidence>
<dbReference type="Proteomes" id="UP000095085">
    <property type="component" value="Unassembled WGS sequence"/>
</dbReference>
<gene>
    <name evidence="1" type="ORF">HYPBUDRAFT_154026</name>
</gene>
<dbReference type="GeneID" id="30996408"/>
<dbReference type="AlphaFoldDB" id="A0A1E4RD62"/>
<name>A0A1E4RD62_9ASCO</name>
<dbReference type="EMBL" id="KV454545">
    <property type="protein sequence ID" value="ODV65163.1"/>
    <property type="molecule type" value="Genomic_DNA"/>
</dbReference>
<sequence>MPLQPSTPYSLSSLLLYSMPSPLSPRVTWPHVSPGDSASPWNYPHLLDCVIQYFFLSSLSTLGICILQTEMSILHCFR</sequence>
<proteinExistence type="predicted"/>
<reference evidence="2" key="1">
    <citation type="submission" date="2016-05" db="EMBL/GenBank/DDBJ databases">
        <title>Comparative genomics of biotechnologically important yeasts.</title>
        <authorList>
            <consortium name="DOE Joint Genome Institute"/>
            <person name="Riley R."/>
            <person name="Haridas S."/>
            <person name="Wolfe K.H."/>
            <person name="Lopes M.R."/>
            <person name="Hittinger C.T."/>
            <person name="Goker M."/>
            <person name="Salamov A."/>
            <person name="Wisecaver J."/>
            <person name="Long T.M."/>
            <person name="Aerts A.L."/>
            <person name="Barry K."/>
            <person name="Choi C."/>
            <person name="Clum A."/>
            <person name="Coughlan A.Y."/>
            <person name="Deshpande S."/>
            <person name="Douglass A.P."/>
            <person name="Hanson S.J."/>
            <person name="Klenk H.-P."/>
            <person name="Labutti K."/>
            <person name="Lapidus A."/>
            <person name="Lindquist E."/>
            <person name="Lipzen A."/>
            <person name="Meier-Kolthoff J.P."/>
            <person name="Ohm R.A."/>
            <person name="Otillar R.P."/>
            <person name="Pangilinan J."/>
            <person name="Peng Y."/>
            <person name="Rokas A."/>
            <person name="Rosa C.A."/>
            <person name="Scheuner C."/>
            <person name="Sibirny A.A."/>
            <person name="Slot J.C."/>
            <person name="Stielow J.B."/>
            <person name="Sun H."/>
            <person name="Kurtzman C.P."/>
            <person name="Blackwell M."/>
            <person name="Grigoriev I.V."/>
            <person name="Jeffries T.W."/>
        </authorList>
    </citation>
    <scope>NUCLEOTIDE SEQUENCE [LARGE SCALE GENOMIC DNA]</scope>
    <source>
        <strain evidence="2">NRRL Y-1933</strain>
    </source>
</reference>
<dbReference type="RefSeq" id="XP_020074230.1">
    <property type="nucleotide sequence ID" value="XM_020221859.1"/>
</dbReference>
<accession>A0A1E4RD62</accession>
<protein>
    <submittedName>
        <fullName evidence="1">Uncharacterized protein</fullName>
    </submittedName>
</protein>
<evidence type="ECO:0000313" key="2">
    <source>
        <dbReference type="Proteomes" id="UP000095085"/>
    </source>
</evidence>